<sequence>MMHNQIIISIDNPRVQFIKGHCQQGKMMRILHSPVCDSESVTEN</sequence>
<proteinExistence type="predicted"/>
<dbReference type="AlphaFoldDB" id="A0A2P2QWI6"/>
<accession>A0A2P2QWI6</accession>
<protein>
    <submittedName>
        <fullName evidence="1">Uncharacterized protein</fullName>
    </submittedName>
</protein>
<name>A0A2P2QWI6_RHIMU</name>
<evidence type="ECO:0000313" key="1">
    <source>
        <dbReference type="EMBL" id="MBX71372.1"/>
    </source>
</evidence>
<dbReference type="EMBL" id="GGEC01090888">
    <property type="protein sequence ID" value="MBX71372.1"/>
    <property type="molecule type" value="Transcribed_RNA"/>
</dbReference>
<organism evidence="1">
    <name type="scientific">Rhizophora mucronata</name>
    <name type="common">Asiatic mangrove</name>
    <dbReference type="NCBI Taxonomy" id="61149"/>
    <lineage>
        <taxon>Eukaryota</taxon>
        <taxon>Viridiplantae</taxon>
        <taxon>Streptophyta</taxon>
        <taxon>Embryophyta</taxon>
        <taxon>Tracheophyta</taxon>
        <taxon>Spermatophyta</taxon>
        <taxon>Magnoliopsida</taxon>
        <taxon>eudicotyledons</taxon>
        <taxon>Gunneridae</taxon>
        <taxon>Pentapetalae</taxon>
        <taxon>rosids</taxon>
        <taxon>fabids</taxon>
        <taxon>Malpighiales</taxon>
        <taxon>Rhizophoraceae</taxon>
        <taxon>Rhizophora</taxon>
    </lineage>
</organism>
<reference evidence="1" key="1">
    <citation type="submission" date="2018-02" db="EMBL/GenBank/DDBJ databases">
        <title>Rhizophora mucronata_Transcriptome.</title>
        <authorList>
            <person name="Meera S.P."/>
            <person name="Sreeshan A."/>
            <person name="Augustine A."/>
        </authorList>
    </citation>
    <scope>NUCLEOTIDE SEQUENCE</scope>
    <source>
        <tissue evidence="1">Leaf</tissue>
    </source>
</reference>